<dbReference type="PROSITE" id="PS50404">
    <property type="entry name" value="GST_NTER"/>
    <property type="match status" value="1"/>
</dbReference>
<name>A0ABV7KDS7_9HYPH</name>
<comment type="caution">
    <text evidence="2">The sequence shown here is derived from an EMBL/GenBank/DDBJ whole genome shotgun (WGS) entry which is preliminary data.</text>
</comment>
<dbReference type="PANTHER" id="PTHR43968">
    <property type="match status" value="1"/>
</dbReference>
<dbReference type="SUPFAM" id="SSF47616">
    <property type="entry name" value="GST C-terminal domain-like"/>
    <property type="match status" value="1"/>
</dbReference>
<dbReference type="InterPro" id="IPR050983">
    <property type="entry name" value="GST_Omega/HSP26"/>
</dbReference>
<dbReference type="CDD" id="cd03205">
    <property type="entry name" value="GST_C_6"/>
    <property type="match status" value="1"/>
</dbReference>
<protein>
    <submittedName>
        <fullName evidence="2">Glutathione S-transferase</fullName>
    </submittedName>
</protein>
<evidence type="ECO:0000259" key="1">
    <source>
        <dbReference type="PROSITE" id="PS50404"/>
    </source>
</evidence>
<evidence type="ECO:0000313" key="3">
    <source>
        <dbReference type="Proteomes" id="UP001595583"/>
    </source>
</evidence>
<dbReference type="Gene3D" id="3.40.30.10">
    <property type="entry name" value="Glutaredoxin"/>
    <property type="match status" value="1"/>
</dbReference>
<reference evidence="3" key="1">
    <citation type="journal article" date="2019" name="Int. J. Syst. Evol. Microbiol.">
        <title>The Global Catalogue of Microorganisms (GCM) 10K type strain sequencing project: providing services to taxonomists for standard genome sequencing and annotation.</title>
        <authorList>
            <consortium name="The Broad Institute Genomics Platform"/>
            <consortium name="The Broad Institute Genome Sequencing Center for Infectious Disease"/>
            <person name="Wu L."/>
            <person name="Ma J."/>
        </authorList>
    </citation>
    <scope>NUCLEOTIDE SEQUENCE [LARGE SCALE GENOMIC DNA]</scope>
    <source>
        <strain evidence="3">KCTC 52165</strain>
    </source>
</reference>
<dbReference type="SUPFAM" id="SSF52833">
    <property type="entry name" value="Thioredoxin-like"/>
    <property type="match status" value="1"/>
</dbReference>
<dbReference type="PANTHER" id="PTHR43968:SF6">
    <property type="entry name" value="GLUTATHIONE S-TRANSFERASE OMEGA"/>
    <property type="match status" value="1"/>
</dbReference>
<organism evidence="2 3">
    <name type="scientific">Aquamicrobium soli</name>
    <dbReference type="NCBI Taxonomy" id="1811518"/>
    <lineage>
        <taxon>Bacteria</taxon>
        <taxon>Pseudomonadati</taxon>
        <taxon>Pseudomonadota</taxon>
        <taxon>Alphaproteobacteria</taxon>
        <taxon>Hyphomicrobiales</taxon>
        <taxon>Phyllobacteriaceae</taxon>
        <taxon>Aquamicrobium</taxon>
    </lineage>
</organism>
<sequence length="198" mass="21960">MPKLLYSSASPYSAKVRMAAAYAGIAIEAVSVQTSERPAVLVSANPLGKIPTLLLDDGRSIFDSRAITQHLNRESKNALFPRNPDKRTEAEVLEALADGICDCALSMVYEQRLRPEGMVFQPWLDGQWTKMTAALDLLNANPPKLPKKITVGQIALRACLGYLALRFAGKWEKGRSRLVRWVARFDEKFPELKAYAPA</sequence>
<feature type="domain" description="GST N-terminal" evidence="1">
    <location>
        <begin position="1"/>
        <end position="79"/>
    </location>
</feature>
<dbReference type="InterPro" id="IPR004045">
    <property type="entry name" value="Glutathione_S-Trfase_N"/>
</dbReference>
<accession>A0ABV7KDS7</accession>
<dbReference type="InterPro" id="IPR036282">
    <property type="entry name" value="Glutathione-S-Trfase_C_sf"/>
</dbReference>
<dbReference type="EMBL" id="JBHRTK010000015">
    <property type="protein sequence ID" value="MFC3207685.1"/>
    <property type="molecule type" value="Genomic_DNA"/>
</dbReference>
<evidence type="ECO:0000313" key="2">
    <source>
        <dbReference type="EMBL" id="MFC3207685.1"/>
    </source>
</evidence>
<dbReference type="RefSeq" id="WP_378222075.1">
    <property type="nucleotide sequence ID" value="NZ_JBHRTK010000015.1"/>
</dbReference>
<dbReference type="Gene3D" id="1.20.1050.10">
    <property type="match status" value="1"/>
</dbReference>
<dbReference type="CDD" id="cd03049">
    <property type="entry name" value="GST_N_3"/>
    <property type="match status" value="1"/>
</dbReference>
<keyword evidence="3" id="KW-1185">Reference proteome</keyword>
<gene>
    <name evidence="2" type="ORF">ACFOHJ_15775</name>
</gene>
<dbReference type="Proteomes" id="UP001595583">
    <property type="component" value="Unassembled WGS sequence"/>
</dbReference>
<proteinExistence type="predicted"/>
<dbReference type="InterPro" id="IPR036249">
    <property type="entry name" value="Thioredoxin-like_sf"/>
</dbReference>
<dbReference type="Pfam" id="PF13417">
    <property type="entry name" value="GST_N_3"/>
    <property type="match status" value="1"/>
</dbReference>